<organism evidence="4 5">
    <name type="scientific">Stephanodiscus triporus</name>
    <dbReference type="NCBI Taxonomy" id="2934178"/>
    <lineage>
        <taxon>Eukaryota</taxon>
        <taxon>Sar</taxon>
        <taxon>Stramenopiles</taxon>
        <taxon>Ochrophyta</taxon>
        <taxon>Bacillariophyta</taxon>
        <taxon>Coscinodiscophyceae</taxon>
        <taxon>Thalassiosirophycidae</taxon>
        <taxon>Stephanodiscales</taxon>
        <taxon>Stephanodiscaceae</taxon>
        <taxon>Stephanodiscus</taxon>
    </lineage>
</organism>
<feature type="coiled-coil region" evidence="1">
    <location>
        <begin position="268"/>
        <end position="295"/>
    </location>
</feature>
<protein>
    <submittedName>
        <fullName evidence="4">Uncharacterized protein</fullName>
    </submittedName>
</protein>
<evidence type="ECO:0000256" key="3">
    <source>
        <dbReference type="SAM" id="SignalP"/>
    </source>
</evidence>
<feature type="compositionally biased region" description="Low complexity" evidence="2">
    <location>
        <begin position="106"/>
        <end position="119"/>
    </location>
</feature>
<keyword evidence="3" id="KW-0732">Signal</keyword>
<evidence type="ECO:0000256" key="2">
    <source>
        <dbReference type="SAM" id="MobiDB-lite"/>
    </source>
</evidence>
<evidence type="ECO:0000313" key="4">
    <source>
        <dbReference type="EMBL" id="KAL3763812.1"/>
    </source>
</evidence>
<comment type="caution">
    <text evidence="4">The sequence shown here is derived from an EMBL/GenBank/DDBJ whole genome shotgun (WGS) entry which is preliminary data.</text>
</comment>
<feature type="signal peptide" evidence="3">
    <location>
        <begin position="1"/>
        <end position="26"/>
    </location>
</feature>
<dbReference type="EMBL" id="JALLAZ020001792">
    <property type="protein sequence ID" value="KAL3763812.1"/>
    <property type="molecule type" value="Genomic_DNA"/>
</dbReference>
<evidence type="ECO:0000256" key="1">
    <source>
        <dbReference type="SAM" id="Coils"/>
    </source>
</evidence>
<keyword evidence="1" id="KW-0175">Coiled coil</keyword>
<feature type="region of interest" description="Disordered" evidence="2">
    <location>
        <begin position="85"/>
        <end position="119"/>
    </location>
</feature>
<dbReference type="Proteomes" id="UP001530315">
    <property type="component" value="Unassembled WGS sequence"/>
</dbReference>
<gene>
    <name evidence="4" type="ORF">ACHAW5_002316</name>
</gene>
<proteinExistence type="predicted"/>
<keyword evidence="5" id="KW-1185">Reference proteome</keyword>
<evidence type="ECO:0000313" key="5">
    <source>
        <dbReference type="Proteomes" id="UP001530315"/>
    </source>
</evidence>
<name>A0ABD3MJL0_9STRA</name>
<reference evidence="4 5" key="1">
    <citation type="submission" date="2024-10" db="EMBL/GenBank/DDBJ databases">
        <title>Updated reference genomes for cyclostephanoid diatoms.</title>
        <authorList>
            <person name="Roberts W.R."/>
            <person name="Alverson A.J."/>
        </authorList>
    </citation>
    <scope>NUCLEOTIDE SEQUENCE [LARGE SCALE GENOMIC DNA]</scope>
    <source>
        <strain evidence="4 5">AJA276-08</strain>
    </source>
</reference>
<feature type="region of interest" description="Disordered" evidence="2">
    <location>
        <begin position="37"/>
        <end position="59"/>
    </location>
</feature>
<dbReference type="AlphaFoldDB" id="A0ABD3MJL0"/>
<feature type="chain" id="PRO_5044864989" evidence="3">
    <location>
        <begin position="27"/>
        <end position="297"/>
    </location>
</feature>
<sequence length="297" mass="31006">MAVHRAAFAAAIYLLCFAGHSQRASSFAPNALAVTTTTSGRSARDRSSTAVLRAEPTATEKAAELRARAEEAKRKAEELKKVAEQKAEAVMDASPARPAESGGGKAEATAAPSASSTGGAIIPVNRENVEFASGVLAGGLALALGASPMLAVVAAAAVNYVSKKDDLGELHELVQALSRASLNTVNWIAKLDSKYAILGKLSESLDRSIGELKNSDSESAEAFKSIEETVSKTTKQIQKLADEIDLLEGGKQALGAVGEVLETSIDKAVDANKEYKLTERAAEAAKKAVERAKELNK</sequence>
<accession>A0ABD3MJL0</accession>